<dbReference type="GO" id="GO:0046872">
    <property type="term" value="F:metal ion binding"/>
    <property type="evidence" value="ECO:0007669"/>
    <property type="project" value="UniProtKB-KW"/>
</dbReference>
<evidence type="ECO:0000313" key="7">
    <source>
        <dbReference type="Proteomes" id="UP000823634"/>
    </source>
</evidence>
<dbReference type="Gene3D" id="3.40.50.20">
    <property type="match status" value="1"/>
</dbReference>
<dbReference type="Proteomes" id="UP000823634">
    <property type="component" value="Unassembled WGS sequence"/>
</dbReference>
<keyword evidence="2 4" id="KW-0547">Nucleotide-binding</keyword>
<dbReference type="GO" id="GO:0005737">
    <property type="term" value="C:cytoplasm"/>
    <property type="evidence" value="ECO:0007669"/>
    <property type="project" value="TreeGrafter"/>
</dbReference>
<sequence>MPKKAYAIVNQHRLYPGVRHFQERMKEALAPYGIDLSLLRTGDAFIKIEDDGSISSILSECAFVLYLDKDRYAAYALEKQGFRLFNSPRSIELCDDKMMTYLALSCLHIDMPKTIAPPLNYTFEETDPDYLKRIGDELGFPLVAKLNYGSLGNNVFLLQNLDELIDFDAKSRQKPRLYQRFIASSKGKDFRLIVIGGKFVAGMMRYNDSDFRSNVAQGGKGYNVEIPSSYIEMAEKAATALKLDYAGVDILVGIDGKPILCEVNSNAFIDGIEKTTGIDVASHYAAYLMKKAK</sequence>
<dbReference type="InterPro" id="IPR013651">
    <property type="entry name" value="ATP-grasp_RimK-type"/>
</dbReference>
<keyword evidence="1" id="KW-0479">Metal-binding</keyword>
<evidence type="ECO:0000313" key="6">
    <source>
        <dbReference type="EMBL" id="MBO8426431.1"/>
    </source>
</evidence>
<dbReference type="InterPro" id="IPR011761">
    <property type="entry name" value="ATP-grasp"/>
</dbReference>
<feature type="domain" description="ATP-grasp" evidence="5">
    <location>
        <begin position="109"/>
        <end position="289"/>
    </location>
</feature>
<evidence type="ECO:0000256" key="1">
    <source>
        <dbReference type="ARBA" id="ARBA00022723"/>
    </source>
</evidence>
<dbReference type="PANTHER" id="PTHR21621">
    <property type="entry name" value="RIBOSOMAL PROTEIN S6 MODIFICATION PROTEIN"/>
    <property type="match status" value="1"/>
</dbReference>
<dbReference type="SUPFAM" id="SSF56059">
    <property type="entry name" value="Glutathione synthetase ATP-binding domain-like"/>
    <property type="match status" value="1"/>
</dbReference>
<gene>
    <name evidence="6" type="ORF">IAC61_03825</name>
</gene>
<dbReference type="GO" id="GO:0005524">
    <property type="term" value="F:ATP binding"/>
    <property type="evidence" value="ECO:0007669"/>
    <property type="project" value="UniProtKB-UniRule"/>
</dbReference>
<name>A0A9D9DFL5_9FIRM</name>
<reference evidence="6" key="2">
    <citation type="journal article" date="2021" name="PeerJ">
        <title>Extensive microbial diversity within the chicken gut microbiome revealed by metagenomics and culture.</title>
        <authorList>
            <person name="Gilroy R."/>
            <person name="Ravi A."/>
            <person name="Getino M."/>
            <person name="Pursley I."/>
            <person name="Horton D.L."/>
            <person name="Alikhan N.F."/>
            <person name="Baker D."/>
            <person name="Gharbi K."/>
            <person name="Hall N."/>
            <person name="Watson M."/>
            <person name="Adriaenssens E.M."/>
            <person name="Foster-Nyarko E."/>
            <person name="Jarju S."/>
            <person name="Secka A."/>
            <person name="Antonio M."/>
            <person name="Oren A."/>
            <person name="Chaudhuri R.R."/>
            <person name="La Ragione R."/>
            <person name="Hildebrand F."/>
            <person name="Pallen M.J."/>
        </authorList>
    </citation>
    <scope>NUCLEOTIDE SEQUENCE</scope>
    <source>
        <strain evidence="6">17113</strain>
    </source>
</reference>
<dbReference type="Gene3D" id="3.30.470.20">
    <property type="entry name" value="ATP-grasp fold, B domain"/>
    <property type="match status" value="1"/>
</dbReference>
<evidence type="ECO:0000256" key="2">
    <source>
        <dbReference type="ARBA" id="ARBA00022741"/>
    </source>
</evidence>
<keyword evidence="6" id="KW-0436">Ligase</keyword>
<dbReference type="EMBL" id="JADINA010000024">
    <property type="protein sequence ID" value="MBO8426431.1"/>
    <property type="molecule type" value="Genomic_DNA"/>
</dbReference>
<dbReference type="PROSITE" id="PS50975">
    <property type="entry name" value="ATP_GRASP"/>
    <property type="match status" value="1"/>
</dbReference>
<organism evidence="6 7">
    <name type="scientific">Candidatus Alloenteromonas pullistercoris</name>
    <dbReference type="NCBI Taxonomy" id="2840785"/>
    <lineage>
        <taxon>Bacteria</taxon>
        <taxon>Bacillati</taxon>
        <taxon>Bacillota</taxon>
        <taxon>Bacillota incertae sedis</taxon>
        <taxon>Candidatus Alloenteromonas</taxon>
    </lineage>
</organism>
<protein>
    <submittedName>
        <fullName evidence="6">RimK family alpha-L-glutamate ligase</fullName>
    </submittedName>
</protein>
<accession>A0A9D9DFL5</accession>
<dbReference type="Pfam" id="PF08443">
    <property type="entry name" value="RimK"/>
    <property type="match status" value="1"/>
</dbReference>
<proteinExistence type="predicted"/>
<dbReference type="InterPro" id="IPR004666">
    <property type="entry name" value="Rp_bS6_RimK/Lys_biosynth_LsyX"/>
</dbReference>
<comment type="caution">
    <text evidence="6">The sequence shown here is derived from an EMBL/GenBank/DDBJ whole genome shotgun (WGS) entry which is preliminary data.</text>
</comment>
<keyword evidence="3 4" id="KW-0067">ATP-binding</keyword>
<evidence type="ECO:0000259" key="5">
    <source>
        <dbReference type="PROSITE" id="PS50975"/>
    </source>
</evidence>
<dbReference type="PANTHER" id="PTHR21621:SF0">
    <property type="entry name" value="BETA-CITRYLGLUTAMATE SYNTHASE B-RELATED"/>
    <property type="match status" value="1"/>
</dbReference>
<dbReference type="GO" id="GO:0016879">
    <property type="term" value="F:ligase activity, forming carbon-nitrogen bonds"/>
    <property type="evidence" value="ECO:0007669"/>
    <property type="project" value="TreeGrafter"/>
</dbReference>
<dbReference type="NCBIfam" id="TIGR00768">
    <property type="entry name" value="rimK_fam"/>
    <property type="match status" value="1"/>
</dbReference>
<reference evidence="6" key="1">
    <citation type="submission" date="2020-10" db="EMBL/GenBank/DDBJ databases">
        <authorList>
            <person name="Gilroy R."/>
        </authorList>
    </citation>
    <scope>NUCLEOTIDE SEQUENCE</scope>
    <source>
        <strain evidence="6">17113</strain>
    </source>
</reference>
<dbReference type="AlphaFoldDB" id="A0A9D9DFL5"/>
<evidence type="ECO:0000256" key="4">
    <source>
        <dbReference type="PROSITE-ProRule" id="PRU00409"/>
    </source>
</evidence>
<evidence type="ECO:0000256" key="3">
    <source>
        <dbReference type="ARBA" id="ARBA00022840"/>
    </source>
</evidence>